<evidence type="ECO:0000313" key="2">
    <source>
        <dbReference type="Proteomes" id="UP001432027"/>
    </source>
</evidence>
<dbReference type="AlphaFoldDB" id="A0AAV5T9F7"/>
<dbReference type="EMBL" id="BTSX01000003">
    <property type="protein sequence ID" value="GMS88281.1"/>
    <property type="molecule type" value="Genomic_DNA"/>
</dbReference>
<protein>
    <submittedName>
        <fullName evidence="1">Uncharacterized protein</fullName>
    </submittedName>
</protein>
<reference evidence="1" key="1">
    <citation type="submission" date="2023-10" db="EMBL/GenBank/DDBJ databases">
        <title>Genome assembly of Pristionchus species.</title>
        <authorList>
            <person name="Yoshida K."/>
            <person name="Sommer R.J."/>
        </authorList>
    </citation>
    <scope>NUCLEOTIDE SEQUENCE</scope>
    <source>
        <strain evidence="1">RS0144</strain>
    </source>
</reference>
<dbReference type="Proteomes" id="UP001432027">
    <property type="component" value="Unassembled WGS sequence"/>
</dbReference>
<organism evidence="1 2">
    <name type="scientific">Pristionchus entomophagus</name>
    <dbReference type="NCBI Taxonomy" id="358040"/>
    <lineage>
        <taxon>Eukaryota</taxon>
        <taxon>Metazoa</taxon>
        <taxon>Ecdysozoa</taxon>
        <taxon>Nematoda</taxon>
        <taxon>Chromadorea</taxon>
        <taxon>Rhabditida</taxon>
        <taxon>Rhabditina</taxon>
        <taxon>Diplogasteromorpha</taxon>
        <taxon>Diplogasteroidea</taxon>
        <taxon>Neodiplogasteridae</taxon>
        <taxon>Pristionchus</taxon>
    </lineage>
</organism>
<comment type="caution">
    <text evidence="1">The sequence shown here is derived from an EMBL/GenBank/DDBJ whole genome shotgun (WGS) entry which is preliminary data.</text>
</comment>
<accession>A0AAV5T9F7</accession>
<keyword evidence="2" id="KW-1185">Reference proteome</keyword>
<sequence>FQRQRGNPLWFVMYPEKETLMGITQDLTHFIPIPYWSDFICRQTGACIRGFYKTDYTHENIDYYFDGSPREYDISEQGYHAECSQSRILTLMRTLTPLRRIMVSLS</sequence>
<proteinExistence type="predicted"/>
<gene>
    <name evidence="1" type="ORF">PENTCL1PPCAC_10456</name>
</gene>
<evidence type="ECO:0000313" key="1">
    <source>
        <dbReference type="EMBL" id="GMS88281.1"/>
    </source>
</evidence>
<name>A0AAV5T9F7_9BILA</name>
<feature type="non-terminal residue" evidence="1">
    <location>
        <position position="1"/>
    </location>
</feature>